<dbReference type="GO" id="GO:0022857">
    <property type="term" value="F:transmembrane transporter activity"/>
    <property type="evidence" value="ECO:0007669"/>
    <property type="project" value="InterPro"/>
</dbReference>
<organism evidence="2 3">
    <name type="scientific">Macrococcoides bohemicum</name>
    <dbReference type="NCBI Taxonomy" id="1903056"/>
    <lineage>
        <taxon>Bacteria</taxon>
        <taxon>Bacillati</taxon>
        <taxon>Bacillota</taxon>
        <taxon>Bacilli</taxon>
        <taxon>Bacillales</taxon>
        <taxon>Staphylococcaceae</taxon>
        <taxon>Macrococcoides</taxon>
    </lineage>
</organism>
<dbReference type="Proteomes" id="UP000249579">
    <property type="component" value="Unassembled WGS sequence"/>
</dbReference>
<protein>
    <submittedName>
        <fullName evidence="2">Osmoprotectant ABC transporter substrate-binding protein</fullName>
    </submittedName>
</protein>
<feature type="domain" description="ABC-type glycine betaine transport system substrate-binding" evidence="1">
    <location>
        <begin position="31"/>
        <end position="297"/>
    </location>
</feature>
<dbReference type="CDD" id="cd13608">
    <property type="entry name" value="PBP2_OpuCC_like"/>
    <property type="match status" value="1"/>
</dbReference>
<dbReference type="PROSITE" id="PS51257">
    <property type="entry name" value="PROKAR_LIPOPROTEIN"/>
    <property type="match status" value="1"/>
</dbReference>
<evidence type="ECO:0000259" key="1">
    <source>
        <dbReference type="Pfam" id="PF04069"/>
    </source>
</evidence>
<evidence type="ECO:0000313" key="2">
    <source>
        <dbReference type="EMBL" id="RAK50021.1"/>
    </source>
</evidence>
<accession>A0A328A691</accession>
<dbReference type="Pfam" id="PF04069">
    <property type="entry name" value="OpuAC"/>
    <property type="match status" value="1"/>
</dbReference>
<proteinExistence type="predicted"/>
<dbReference type="AlphaFoldDB" id="A0A328A691"/>
<dbReference type="Gene3D" id="3.40.190.120">
    <property type="entry name" value="Osmoprotection protein (prox), domain 2"/>
    <property type="match status" value="1"/>
</dbReference>
<dbReference type="Gene3D" id="3.40.190.10">
    <property type="entry name" value="Periplasmic binding protein-like II"/>
    <property type="match status" value="1"/>
</dbReference>
<sequence length="305" mass="34307">MKLKFKNIGLILSAMVIIIVLTACSNKNDTDKVKIASVYTTENQILAHMIKKLVEKDTDLPVEIINNLGSGTVVHQAMVRGDANVSAGRYTGTDLTGALGKDPITDPKKAREVVTEAFEKDFDQHYFDSYGFENTYAFMVTKETAKKYHLKKVSDLKNVASKLKAGVDSSWMKRKGDGYEGFKKKYGFDFQNTKPMQIGLVYEAVNANKMDVVLGYTTDGRIQSYDLQMLEDDLHFFPPYDANPVASNALLKKHPEIKSILESMKNKISTEEMQKLNYEVDNNLKEPAVVAEAYLKKHNYFEGGK</sequence>
<dbReference type="GO" id="GO:0043190">
    <property type="term" value="C:ATP-binding cassette (ABC) transporter complex"/>
    <property type="evidence" value="ECO:0007669"/>
    <property type="project" value="InterPro"/>
</dbReference>
<gene>
    <name evidence="2" type="ORF">BHX94_00735</name>
</gene>
<dbReference type="OrthoDB" id="9801163at2"/>
<dbReference type="SUPFAM" id="SSF53850">
    <property type="entry name" value="Periplasmic binding protein-like II"/>
    <property type="match status" value="1"/>
</dbReference>
<dbReference type="InterPro" id="IPR007210">
    <property type="entry name" value="ABC_Gly_betaine_transp_sub-bd"/>
</dbReference>
<reference evidence="2 3" key="1">
    <citation type="journal article" date="2018" name="Front. Microbiol.">
        <title>Description and Comparative Genomics of Macrococcus caseolyticus subsp. hominis subsp. nov., Macrococcus goetzii sp. nov., Macrococcus epidermidis sp. nov., and Macrococcus bohemicus sp. nov., Novel Macrococci From Human Clinical Material With Virulence Potential and Suspected Uptake of Foreign DNA by Natural Transformation.</title>
        <authorList>
            <person name="Maslanova I."/>
            <person name="Wertheimer Z."/>
            <person name="Sedlacek I."/>
            <person name="Svec P."/>
            <person name="Indrakova A."/>
            <person name="Kovarovic V."/>
            <person name="Schumann P."/>
            <person name="Sproer C."/>
            <person name="Kralova S."/>
            <person name="Sedo O."/>
            <person name="Kristofova L."/>
            <person name="Vrbovska V."/>
            <person name="Fuzik T."/>
            <person name="Petras P."/>
            <person name="Zdrahal Z."/>
            <person name="Ruzickova V."/>
            <person name="Doskar J."/>
            <person name="Pantucek R."/>
        </authorList>
    </citation>
    <scope>NUCLEOTIDE SEQUENCE [LARGE SCALE GENOMIC DNA]</scope>
    <source>
        <strain evidence="2 3">03/115</strain>
    </source>
</reference>
<comment type="caution">
    <text evidence="2">The sequence shown here is derived from an EMBL/GenBank/DDBJ whole genome shotgun (WGS) entry which is preliminary data.</text>
</comment>
<dbReference type="RefSeq" id="WP_111744598.1">
    <property type="nucleotide sequence ID" value="NZ_JBHSQY010000001.1"/>
</dbReference>
<name>A0A328A691_9STAP</name>
<evidence type="ECO:0000313" key="3">
    <source>
        <dbReference type="Proteomes" id="UP000249579"/>
    </source>
</evidence>
<dbReference type="EMBL" id="PZJG01000001">
    <property type="protein sequence ID" value="RAK50021.1"/>
    <property type="molecule type" value="Genomic_DNA"/>
</dbReference>